<sequence length="226" mass="25936">MHLYMIRHGQSYVNLKDWTGGNSDEGLTQLGQDQADALGLWLPTEIKKIDVLYASTMKRAQETATPIAKAYSIPIVNDDRLREIGNNRLDHTPWPSDDLPEYGSFWGSERPFSTITPDRPDGESLMHFRVRVGRFIETVLETHQQQTVVAVCHGGVIELAFDHMFNIGPWRRCEVWSKNTGIAHFEFVEHALRETWRLYYHSRVEHLSDVEHHTDGRGPGVSREDA</sequence>
<dbReference type="AlphaFoldDB" id="A0A3B0VFF9"/>
<evidence type="ECO:0008006" key="2">
    <source>
        <dbReference type="Google" id="ProtNLM"/>
    </source>
</evidence>
<dbReference type="Gene3D" id="3.40.50.1240">
    <property type="entry name" value="Phosphoglycerate mutase-like"/>
    <property type="match status" value="1"/>
</dbReference>
<protein>
    <recommendedName>
        <fullName evidence="2">Histidine phosphatase family protein</fullName>
    </recommendedName>
</protein>
<accession>A0A3B0VFF9</accession>
<dbReference type="InterPro" id="IPR013078">
    <property type="entry name" value="His_Pase_superF_clade-1"/>
</dbReference>
<dbReference type="EMBL" id="UOEU01000081">
    <property type="protein sequence ID" value="VAW30736.1"/>
    <property type="molecule type" value="Genomic_DNA"/>
</dbReference>
<dbReference type="CDD" id="cd07067">
    <property type="entry name" value="HP_PGM_like"/>
    <property type="match status" value="1"/>
</dbReference>
<dbReference type="InterPro" id="IPR050275">
    <property type="entry name" value="PGM_Phosphatase"/>
</dbReference>
<name>A0A3B0VFF9_9ZZZZ</name>
<reference evidence="1" key="1">
    <citation type="submission" date="2018-06" db="EMBL/GenBank/DDBJ databases">
        <authorList>
            <person name="Zhirakovskaya E."/>
        </authorList>
    </citation>
    <scope>NUCLEOTIDE SEQUENCE</scope>
</reference>
<dbReference type="PANTHER" id="PTHR48100">
    <property type="entry name" value="BROAD-SPECIFICITY PHOSPHATASE YOR283W-RELATED"/>
    <property type="match status" value="1"/>
</dbReference>
<dbReference type="SUPFAM" id="SSF53254">
    <property type="entry name" value="Phosphoglycerate mutase-like"/>
    <property type="match status" value="1"/>
</dbReference>
<dbReference type="PANTHER" id="PTHR48100:SF59">
    <property type="entry name" value="ADENOSYLCOBALAMIN_ALPHA-RIBAZOLE PHOSPHATASE"/>
    <property type="match status" value="1"/>
</dbReference>
<gene>
    <name evidence="1" type="ORF">MNBD_CHLOROFLEXI01-1118</name>
</gene>
<dbReference type="SMART" id="SM00855">
    <property type="entry name" value="PGAM"/>
    <property type="match status" value="1"/>
</dbReference>
<dbReference type="GO" id="GO:0016791">
    <property type="term" value="F:phosphatase activity"/>
    <property type="evidence" value="ECO:0007669"/>
    <property type="project" value="TreeGrafter"/>
</dbReference>
<evidence type="ECO:0000313" key="1">
    <source>
        <dbReference type="EMBL" id="VAW30736.1"/>
    </source>
</evidence>
<dbReference type="GO" id="GO:0005737">
    <property type="term" value="C:cytoplasm"/>
    <property type="evidence" value="ECO:0007669"/>
    <property type="project" value="TreeGrafter"/>
</dbReference>
<dbReference type="InterPro" id="IPR029033">
    <property type="entry name" value="His_PPase_superfam"/>
</dbReference>
<dbReference type="Pfam" id="PF00300">
    <property type="entry name" value="His_Phos_1"/>
    <property type="match status" value="1"/>
</dbReference>
<organism evidence="1">
    <name type="scientific">hydrothermal vent metagenome</name>
    <dbReference type="NCBI Taxonomy" id="652676"/>
    <lineage>
        <taxon>unclassified sequences</taxon>
        <taxon>metagenomes</taxon>
        <taxon>ecological metagenomes</taxon>
    </lineage>
</organism>
<proteinExistence type="predicted"/>